<dbReference type="GO" id="GO:0016618">
    <property type="term" value="F:hydroxypyruvate reductase [NAD(P)H] activity"/>
    <property type="evidence" value="ECO:0007669"/>
    <property type="project" value="UniProtKB-EC"/>
</dbReference>
<feature type="domain" description="D-isomer specific 2-hydroxyacid dehydrogenase NAD-binding" evidence="3">
    <location>
        <begin position="123"/>
        <end position="301"/>
    </location>
</feature>
<dbReference type="SUPFAM" id="SSF51735">
    <property type="entry name" value="NAD(P)-binding Rossmann-fold domains"/>
    <property type="match status" value="1"/>
</dbReference>
<dbReference type="EMBL" id="CADIKF010000016">
    <property type="protein sequence ID" value="CAB3756472.1"/>
    <property type="molecule type" value="Genomic_DNA"/>
</dbReference>
<accession>A0A6J5DTW3</accession>
<keyword evidence="4" id="KW-0670">Pyruvate</keyword>
<keyword evidence="2" id="KW-0520">NAD</keyword>
<dbReference type="Gene3D" id="3.40.50.720">
    <property type="entry name" value="NAD(P)-binding Rossmann-like Domain"/>
    <property type="match status" value="2"/>
</dbReference>
<evidence type="ECO:0000256" key="1">
    <source>
        <dbReference type="ARBA" id="ARBA00023002"/>
    </source>
</evidence>
<gene>
    <name evidence="4" type="primary">ghrA_1</name>
    <name evidence="4" type="ORF">LMG29739_02456</name>
</gene>
<evidence type="ECO:0000259" key="3">
    <source>
        <dbReference type="Pfam" id="PF02826"/>
    </source>
</evidence>
<organism evidence="4 5">
    <name type="scientific">Paraburkholderia solisilvae</name>
    <dbReference type="NCBI Taxonomy" id="624376"/>
    <lineage>
        <taxon>Bacteria</taxon>
        <taxon>Pseudomonadati</taxon>
        <taxon>Pseudomonadota</taxon>
        <taxon>Betaproteobacteria</taxon>
        <taxon>Burkholderiales</taxon>
        <taxon>Burkholderiaceae</taxon>
        <taxon>Paraburkholderia</taxon>
    </lineage>
</organism>
<dbReference type="EC" id="1.1.1.81" evidence="4"/>
<evidence type="ECO:0000313" key="4">
    <source>
        <dbReference type="EMBL" id="CAB3756472.1"/>
    </source>
</evidence>
<evidence type="ECO:0000313" key="5">
    <source>
        <dbReference type="Proteomes" id="UP000494329"/>
    </source>
</evidence>
<dbReference type="GO" id="GO:0051287">
    <property type="term" value="F:NAD binding"/>
    <property type="evidence" value="ECO:0007669"/>
    <property type="project" value="InterPro"/>
</dbReference>
<dbReference type="CDD" id="cd05300">
    <property type="entry name" value="2-Hacid_dh_1"/>
    <property type="match status" value="1"/>
</dbReference>
<evidence type="ECO:0000256" key="2">
    <source>
        <dbReference type="ARBA" id="ARBA00023027"/>
    </source>
</evidence>
<dbReference type="SUPFAM" id="SSF52283">
    <property type="entry name" value="Formate/glycerate dehydrogenase catalytic domain-like"/>
    <property type="match status" value="1"/>
</dbReference>
<dbReference type="PANTHER" id="PTHR43333:SF1">
    <property type="entry name" value="D-ISOMER SPECIFIC 2-HYDROXYACID DEHYDROGENASE NAD-BINDING DOMAIN-CONTAINING PROTEIN"/>
    <property type="match status" value="1"/>
</dbReference>
<dbReference type="Proteomes" id="UP000494329">
    <property type="component" value="Unassembled WGS sequence"/>
</dbReference>
<dbReference type="InterPro" id="IPR036291">
    <property type="entry name" value="NAD(P)-bd_dom_sf"/>
</dbReference>
<proteinExistence type="predicted"/>
<keyword evidence="5" id="KW-1185">Reference proteome</keyword>
<sequence>MHSTTKRYRLHLESQSRQAPAFHLDAAAWHQASLRHAELAALLDVSFGWDGERFASPIDDVDFLLASRFPHAAVNDARRLCWIHTTGAGVDQLLPLDRLRDDLILTNSSGIHIDKAGEFVQMTLLMLNAQLPAVMRAQHERRWDARLTAPIRGKTVLLIGLGDLGQAASGAAKALGLRVIALNRSGRAPVSLLSGSGAPDLLEPVSELDRWLPEADFVVVTAPLTPATRGLLSAARLATMRAGACVANLSRAALIDYPALFERLRAGTCGGAVLDVFDPEPLSGDSPVWDVPGLIVTPHISCDAPDYSQRVLDVWFGNFARWLRGEPLANVVSREQGY</sequence>
<dbReference type="RefSeq" id="WP_175111184.1">
    <property type="nucleotide sequence ID" value="NZ_CADIKF010000016.1"/>
</dbReference>
<name>A0A6J5DTW3_9BURK</name>
<dbReference type="Pfam" id="PF02826">
    <property type="entry name" value="2-Hacid_dh_C"/>
    <property type="match status" value="1"/>
</dbReference>
<protein>
    <submittedName>
        <fullName evidence="4">Glyoxylate/hydroxypyruvate reductase A</fullName>
        <ecNumber evidence="4">1.1.1.81</ecNumber>
    </submittedName>
</protein>
<dbReference type="AlphaFoldDB" id="A0A6J5DTW3"/>
<dbReference type="InterPro" id="IPR006140">
    <property type="entry name" value="D-isomer_DH_NAD-bd"/>
</dbReference>
<dbReference type="PANTHER" id="PTHR43333">
    <property type="entry name" value="2-HACID_DH_C DOMAIN-CONTAINING PROTEIN"/>
    <property type="match status" value="1"/>
</dbReference>
<reference evidence="4 5" key="1">
    <citation type="submission" date="2020-04" db="EMBL/GenBank/DDBJ databases">
        <authorList>
            <person name="De Canck E."/>
        </authorList>
    </citation>
    <scope>NUCLEOTIDE SEQUENCE [LARGE SCALE GENOMIC DNA]</scope>
    <source>
        <strain evidence="4 5">LMG 29739</strain>
    </source>
</reference>
<keyword evidence="1 4" id="KW-0560">Oxidoreductase</keyword>